<evidence type="ECO:0000313" key="1">
    <source>
        <dbReference type="EMBL" id="HIV12473.1"/>
    </source>
</evidence>
<dbReference type="AlphaFoldDB" id="A0A9D1NU11"/>
<sequence>MPQDWMKDPLLAGIDPAKMALLNSFVSQGTGKSQNEIVSLLMAAANSSRSRGLQFTPDEMERVIQVLKAGKSPQEIAKMDKMLSLMRMMQR</sequence>
<dbReference type="EMBL" id="DVON01000106">
    <property type="protein sequence ID" value="HIV12473.1"/>
    <property type="molecule type" value="Genomic_DNA"/>
</dbReference>
<protein>
    <submittedName>
        <fullName evidence="1">Uncharacterized protein</fullName>
    </submittedName>
</protein>
<reference evidence="1" key="2">
    <citation type="journal article" date="2021" name="PeerJ">
        <title>Extensive microbial diversity within the chicken gut microbiome revealed by metagenomics and culture.</title>
        <authorList>
            <person name="Gilroy R."/>
            <person name="Ravi A."/>
            <person name="Getino M."/>
            <person name="Pursley I."/>
            <person name="Horton D.L."/>
            <person name="Alikhan N.F."/>
            <person name="Baker D."/>
            <person name="Gharbi K."/>
            <person name="Hall N."/>
            <person name="Watson M."/>
            <person name="Adriaenssens E.M."/>
            <person name="Foster-Nyarko E."/>
            <person name="Jarju S."/>
            <person name="Secka A."/>
            <person name="Antonio M."/>
            <person name="Oren A."/>
            <person name="Chaudhuri R.R."/>
            <person name="La Ragione R."/>
            <person name="Hildebrand F."/>
            <person name="Pallen M.J."/>
        </authorList>
    </citation>
    <scope>NUCLEOTIDE SEQUENCE</scope>
    <source>
        <strain evidence="1">ChiBcec2-4451</strain>
    </source>
</reference>
<evidence type="ECO:0000313" key="2">
    <source>
        <dbReference type="Proteomes" id="UP000886723"/>
    </source>
</evidence>
<accession>A0A9D1NU11</accession>
<gene>
    <name evidence="1" type="ORF">IAA63_04955</name>
</gene>
<proteinExistence type="predicted"/>
<dbReference type="Proteomes" id="UP000886723">
    <property type="component" value="Unassembled WGS sequence"/>
</dbReference>
<comment type="caution">
    <text evidence="1">The sequence shown here is derived from an EMBL/GenBank/DDBJ whole genome shotgun (WGS) entry which is preliminary data.</text>
</comment>
<organism evidence="1 2">
    <name type="scientific">Candidatus Pullilachnospira stercoravium</name>
    <dbReference type="NCBI Taxonomy" id="2840913"/>
    <lineage>
        <taxon>Bacteria</taxon>
        <taxon>Bacillati</taxon>
        <taxon>Bacillota</taxon>
        <taxon>Clostridia</taxon>
        <taxon>Lachnospirales</taxon>
        <taxon>Lachnospiraceae</taxon>
        <taxon>Lachnospiraceae incertae sedis</taxon>
        <taxon>Candidatus Pullilachnospira</taxon>
    </lineage>
</organism>
<name>A0A9D1NU11_9FIRM</name>
<reference evidence="1" key="1">
    <citation type="submission" date="2020-10" db="EMBL/GenBank/DDBJ databases">
        <authorList>
            <person name="Gilroy R."/>
        </authorList>
    </citation>
    <scope>NUCLEOTIDE SEQUENCE</scope>
    <source>
        <strain evidence="1">ChiBcec2-4451</strain>
    </source>
</reference>